<dbReference type="Pfam" id="PF13412">
    <property type="entry name" value="HTH_24"/>
    <property type="match status" value="1"/>
</dbReference>
<evidence type="ECO:0000313" key="6">
    <source>
        <dbReference type="Proteomes" id="UP001191082"/>
    </source>
</evidence>
<dbReference type="PANTHER" id="PTHR30154">
    <property type="entry name" value="LEUCINE-RESPONSIVE REGULATORY PROTEIN"/>
    <property type="match status" value="1"/>
</dbReference>
<dbReference type="InterPro" id="IPR011008">
    <property type="entry name" value="Dimeric_a/b-barrel"/>
</dbReference>
<proteinExistence type="predicted"/>
<accession>A0ABY2X0J3</accession>
<comment type="caution">
    <text evidence="5">The sequence shown here is derived from an EMBL/GenBank/DDBJ whole genome shotgun (WGS) entry which is preliminary data.</text>
</comment>
<evidence type="ECO:0000256" key="1">
    <source>
        <dbReference type="ARBA" id="ARBA00023015"/>
    </source>
</evidence>
<dbReference type="InterPro" id="IPR019887">
    <property type="entry name" value="Tscrpt_reg_AsnC/Lrp_C"/>
</dbReference>
<dbReference type="InterPro" id="IPR011991">
    <property type="entry name" value="ArsR-like_HTH"/>
</dbReference>
<dbReference type="EMBL" id="VCPC01000006">
    <property type="protein sequence ID" value="TMV08360.1"/>
    <property type="molecule type" value="Genomic_DNA"/>
</dbReference>
<evidence type="ECO:0000259" key="4">
    <source>
        <dbReference type="PROSITE" id="PS50956"/>
    </source>
</evidence>
<dbReference type="SUPFAM" id="SSF46785">
    <property type="entry name" value="Winged helix' DNA-binding domain"/>
    <property type="match status" value="1"/>
</dbReference>
<dbReference type="Gene3D" id="3.30.70.920">
    <property type="match status" value="1"/>
</dbReference>
<keyword evidence="2" id="KW-0238">DNA-binding</keyword>
<evidence type="ECO:0000256" key="3">
    <source>
        <dbReference type="ARBA" id="ARBA00023163"/>
    </source>
</evidence>
<dbReference type="InterPro" id="IPR019888">
    <property type="entry name" value="Tscrpt_reg_AsnC-like"/>
</dbReference>
<dbReference type="SUPFAM" id="SSF54909">
    <property type="entry name" value="Dimeric alpha+beta barrel"/>
    <property type="match status" value="1"/>
</dbReference>
<dbReference type="PANTHER" id="PTHR30154:SF34">
    <property type="entry name" value="TRANSCRIPTIONAL REGULATOR AZLB"/>
    <property type="match status" value="1"/>
</dbReference>
<evidence type="ECO:0000256" key="2">
    <source>
        <dbReference type="ARBA" id="ARBA00023125"/>
    </source>
</evidence>
<protein>
    <submittedName>
        <fullName evidence="5">Lrp/AsnC family transcriptional regulator</fullName>
    </submittedName>
</protein>
<evidence type="ECO:0000313" key="5">
    <source>
        <dbReference type="EMBL" id="TMV08360.1"/>
    </source>
</evidence>
<name>A0ABY2X0J3_9RHOB</name>
<dbReference type="Pfam" id="PF01037">
    <property type="entry name" value="AsnC_trans_reg"/>
    <property type="match status" value="1"/>
</dbReference>
<keyword evidence="1" id="KW-0805">Transcription regulation</keyword>
<organism evidence="5 6">
    <name type="scientific">Arenibacterium halophilum</name>
    <dbReference type="NCBI Taxonomy" id="2583821"/>
    <lineage>
        <taxon>Bacteria</taxon>
        <taxon>Pseudomonadati</taxon>
        <taxon>Pseudomonadota</taxon>
        <taxon>Alphaproteobacteria</taxon>
        <taxon>Rhodobacterales</taxon>
        <taxon>Paracoccaceae</taxon>
        <taxon>Arenibacterium</taxon>
    </lineage>
</organism>
<dbReference type="Proteomes" id="UP001191082">
    <property type="component" value="Unassembled WGS sequence"/>
</dbReference>
<dbReference type="SMART" id="SM00344">
    <property type="entry name" value="HTH_ASNC"/>
    <property type="match status" value="1"/>
</dbReference>
<dbReference type="PRINTS" id="PR00033">
    <property type="entry name" value="HTHASNC"/>
</dbReference>
<dbReference type="Gene3D" id="1.10.10.10">
    <property type="entry name" value="Winged helix-like DNA-binding domain superfamily/Winged helix DNA-binding domain"/>
    <property type="match status" value="1"/>
</dbReference>
<gene>
    <name evidence="5" type="ORF">FGK64_20575</name>
</gene>
<dbReference type="InterPro" id="IPR036388">
    <property type="entry name" value="WH-like_DNA-bd_sf"/>
</dbReference>
<reference evidence="5 6" key="1">
    <citation type="submission" date="2019-05" db="EMBL/GenBank/DDBJ databases">
        <title>Marivita sp. nov. isolated from sea sediment.</title>
        <authorList>
            <person name="Kim W."/>
        </authorList>
    </citation>
    <scope>NUCLEOTIDE SEQUENCE [LARGE SCALE GENOMIC DNA]</scope>
    <source>
        <strain evidence="5 6">CAU 1492</strain>
    </source>
</reference>
<dbReference type="RefSeq" id="WP_138865751.1">
    <property type="nucleotide sequence ID" value="NZ_VCPC01000006.1"/>
</dbReference>
<feature type="domain" description="HTH asnC-type" evidence="4">
    <location>
        <begin position="6"/>
        <end position="67"/>
    </location>
</feature>
<keyword evidence="3" id="KW-0804">Transcription</keyword>
<dbReference type="PROSITE" id="PS50956">
    <property type="entry name" value="HTH_ASNC_2"/>
    <property type="match status" value="1"/>
</dbReference>
<dbReference type="CDD" id="cd00090">
    <property type="entry name" value="HTH_ARSR"/>
    <property type="match status" value="1"/>
</dbReference>
<dbReference type="InterPro" id="IPR036390">
    <property type="entry name" value="WH_DNA-bd_sf"/>
</dbReference>
<sequence length="158" mass="17669">MPNFQMDAIDRRIIRALQKNPRISNVDLAEEAGISPSPCLRRTRRLHEEGVIEGYQLMLAPKAVGQNVQSITLVKLHTHGHSASDVFERYIKANPAVLSCFFLTGAHDAVLHLSVQDLDEFSRVVKELGEHDNVREIESSIIIQTPKAWAPLPLDGIE</sequence>
<keyword evidence="6" id="KW-1185">Reference proteome</keyword>
<dbReference type="InterPro" id="IPR000485">
    <property type="entry name" value="AsnC-type_HTH_dom"/>
</dbReference>